<dbReference type="EMBL" id="JAPFFF010000008">
    <property type="protein sequence ID" value="KAK8883791.1"/>
    <property type="molecule type" value="Genomic_DNA"/>
</dbReference>
<dbReference type="InterPro" id="IPR001936">
    <property type="entry name" value="RasGAP_dom"/>
</dbReference>
<evidence type="ECO:0000259" key="2">
    <source>
        <dbReference type="PROSITE" id="PS50018"/>
    </source>
</evidence>
<proteinExistence type="predicted"/>
<protein>
    <submittedName>
        <fullName evidence="3">Ras GTPase activating protein ira2</fullName>
    </submittedName>
</protein>
<name>A0ABR2JZA3_9EUKA</name>
<dbReference type="PANTHER" id="PTHR10194">
    <property type="entry name" value="RAS GTPASE-ACTIVATING PROTEINS"/>
    <property type="match status" value="1"/>
</dbReference>
<keyword evidence="1" id="KW-0343">GTPase activation</keyword>
<dbReference type="InterPro" id="IPR008936">
    <property type="entry name" value="Rho_GTPase_activation_prot"/>
</dbReference>
<evidence type="ECO:0000313" key="4">
    <source>
        <dbReference type="Proteomes" id="UP001470230"/>
    </source>
</evidence>
<feature type="domain" description="Ras-GAP" evidence="2">
    <location>
        <begin position="240"/>
        <end position="429"/>
    </location>
</feature>
<comment type="caution">
    <text evidence="3">The sequence shown here is derived from an EMBL/GenBank/DDBJ whole genome shotgun (WGS) entry which is preliminary data.</text>
</comment>
<evidence type="ECO:0000313" key="3">
    <source>
        <dbReference type="EMBL" id="KAK8883791.1"/>
    </source>
</evidence>
<dbReference type="SUPFAM" id="SSF48350">
    <property type="entry name" value="GTPase activation domain, GAP"/>
    <property type="match status" value="1"/>
</dbReference>
<evidence type="ECO:0000256" key="1">
    <source>
        <dbReference type="ARBA" id="ARBA00022468"/>
    </source>
</evidence>
<dbReference type="CDD" id="cd04519">
    <property type="entry name" value="RasGAP"/>
    <property type="match status" value="1"/>
</dbReference>
<dbReference type="Gene3D" id="1.10.506.10">
    <property type="entry name" value="GTPase Activation - p120gap, domain 1"/>
    <property type="match status" value="1"/>
</dbReference>
<dbReference type="InterPro" id="IPR039360">
    <property type="entry name" value="Ras_GTPase"/>
</dbReference>
<dbReference type="Proteomes" id="UP001470230">
    <property type="component" value="Unassembled WGS sequence"/>
</dbReference>
<dbReference type="PROSITE" id="PS50018">
    <property type="entry name" value="RAS_GTPASE_ACTIV_2"/>
    <property type="match status" value="1"/>
</dbReference>
<reference evidence="3 4" key="1">
    <citation type="submission" date="2024-04" db="EMBL/GenBank/DDBJ databases">
        <title>Tritrichomonas musculus Genome.</title>
        <authorList>
            <person name="Alves-Ferreira E."/>
            <person name="Grigg M."/>
            <person name="Lorenzi H."/>
            <person name="Galac M."/>
        </authorList>
    </citation>
    <scope>NUCLEOTIDE SEQUENCE [LARGE SCALE GENOMIC DNA]</scope>
    <source>
        <strain evidence="3 4">EAF2021</strain>
    </source>
</reference>
<gene>
    <name evidence="3" type="ORF">M9Y10_042890</name>
</gene>
<sequence>MIQSTSNNFSNALLPRISDSSSLSEFLINNYQTEEEFASLFDDLKEGQIPEVEFNERSSMFAETLPINFFNHLTLENGSLDINTFFTPSQRFVMKHVQKTLFEMKDDESYNRLLKYFADRMTPQHSINSALFRFCGEVTISKSKKIGIFTKDDQIEVYGKDSLLNFQQTFSPDKLPHQSKEWEQTKAELDNGISSPLIAVFRSFSALNSWDILPVEAYSGFINYITAPDLIVTGQMLNQNIEDIDIPLMSIFMHKNLHRRLLKYCVYDDVFSTEDTSLLMRRNSKEAKIVVDFLTNQIQPLIQSALNPIKVQVCQHIDFDYTQTDEDTFNAVKDLTNLFITQFINILPVIPSSIRYACSIINEACQLKFKNNGYKGVFMAFFFRVIFPIFCQPRPTDPPDLHVDIKKMAAFGKIMTYVFVGEQGASLSHFAEITQMQQVNVKTIFEHLINCSEQYDFIECPSFKTACLMVDQIRRNCQKNASALIFNYHKPSQILIRWLDSMVNY</sequence>
<keyword evidence="4" id="KW-1185">Reference proteome</keyword>
<organism evidence="3 4">
    <name type="scientific">Tritrichomonas musculus</name>
    <dbReference type="NCBI Taxonomy" id="1915356"/>
    <lineage>
        <taxon>Eukaryota</taxon>
        <taxon>Metamonada</taxon>
        <taxon>Parabasalia</taxon>
        <taxon>Tritrichomonadida</taxon>
        <taxon>Tritrichomonadidae</taxon>
        <taxon>Tritrichomonas</taxon>
    </lineage>
</organism>
<accession>A0ABR2JZA3</accession>